<gene>
    <name evidence="1" type="ORF">DF037_20210</name>
</gene>
<sequence length="79" mass="8795">MKKLYEPMRVVAGNAWGRAASALHQEFEVEVSDIGRTRPHYLGHNHRSYMFALADVGRVIVNMTDGTGWSCWAFKAGAA</sequence>
<dbReference type="AlphaFoldDB" id="A0A3N8R2Q4"/>
<protein>
    <submittedName>
        <fullName evidence="1">Uncharacterized protein</fullName>
    </submittedName>
</protein>
<name>A0A3N8R2Q4_9BURK</name>
<accession>A0A3N8R2Q4</accession>
<organism evidence="1 2">
    <name type="scientific">Burkholderia contaminans</name>
    <dbReference type="NCBI Taxonomy" id="488447"/>
    <lineage>
        <taxon>Bacteria</taxon>
        <taxon>Pseudomonadati</taxon>
        <taxon>Pseudomonadota</taxon>
        <taxon>Betaproteobacteria</taxon>
        <taxon>Burkholderiales</taxon>
        <taxon>Burkholderiaceae</taxon>
        <taxon>Burkholderia</taxon>
        <taxon>Burkholderia cepacia complex</taxon>
    </lineage>
</organism>
<dbReference type="EMBL" id="QTQX01000013">
    <property type="protein sequence ID" value="RQT26016.1"/>
    <property type="molecule type" value="Genomic_DNA"/>
</dbReference>
<proteinExistence type="predicted"/>
<reference evidence="1 2" key="1">
    <citation type="submission" date="2018-08" db="EMBL/GenBank/DDBJ databases">
        <title>Comparative analysis of Burkholderia isolates from Puerto Rico.</title>
        <authorList>
            <person name="Hall C."/>
            <person name="Sahl J."/>
            <person name="Wagner D."/>
        </authorList>
    </citation>
    <scope>NUCLEOTIDE SEQUENCE [LARGE SCALE GENOMIC DNA]</scope>
    <source>
        <strain evidence="1 2">Bp9001</strain>
    </source>
</reference>
<evidence type="ECO:0000313" key="1">
    <source>
        <dbReference type="EMBL" id="RQT26016.1"/>
    </source>
</evidence>
<evidence type="ECO:0000313" key="2">
    <source>
        <dbReference type="Proteomes" id="UP000269271"/>
    </source>
</evidence>
<dbReference type="Proteomes" id="UP000269271">
    <property type="component" value="Unassembled WGS sequence"/>
</dbReference>
<dbReference type="RefSeq" id="WP_124618484.1">
    <property type="nucleotide sequence ID" value="NZ_QTQX01000013.1"/>
</dbReference>
<comment type="caution">
    <text evidence="1">The sequence shown here is derived from an EMBL/GenBank/DDBJ whole genome shotgun (WGS) entry which is preliminary data.</text>
</comment>